<dbReference type="EMBL" id="SEKV01000068">
    <property type="protein sequence ID" value="TFY65477.1"/>
    <property type="molecule type" value="Genomic_DNA"/>
</dbReference>
<dbReference type="InterPro" id="IPR006680">
    <property type="entry name" value="Amidohydro-rel"/>
</dbReference>
<dbReference type="PANTHER" id="PTHR43135:SF3">
    <property type="entry name" value="ALPHA-D-RIBOSE 1-METHYLPHOSPHONATE 5-TRIPHOSPHATE DIPHOSPHATASE"/>
    <property type="match status" value="1"/>
</dbReference>
<evidence type="ECO:0000259" key="2">
    <source>
        <dbReference type="Pfam" id="PF01979"/>
    </source>
</evidence>
<feature type="domain" description="Amidohydrolase-related" evidence="2">
    <location>
        <begin position="86"/>
        <end position="423"/>
    </location>
</feature>
<dbReference type="STRING" id="34475.A0A4Y9YUS8"/>
<evidence type="ECO:0000313" key="4">
    <source>
        <dbReference type="Proteomes" id="UP000298390"/>
    </source>
</evidence>
<evidence type="ECO:0000256" key="1">
    <source>
        <dbReference type="SAM" id="MobiDB-lite"/>
    </source>
</evidence>
<sequence>MHIRPPATQQSEQPTASRPRARGLEHTMKIYAGKLYDPYTLELLPRRVITTSAESGLVLDVETYDAADEASVDFADPAVVDLREATVLPGFVDAHIHLFLHAYSEVSWEDQVTKQSAPERIVRATLHARRTLMAGYTAVRDLGTEGMDDADIQLRRLMSGPSPMIPGPRYFCSNRALTTTNTYGLLDWSASAIGKSSPNACTGPKNKTHFNRDGVEGVTGAEVVDGEVECIKAVRRQIGGGADWIKVYADYRPRSRMVDVSTPAAQADIATFNRRELDAIVATAHQLGVKVAAHSAHWNINGTAIASGPGFHTVEHGYDMLFDRPDAKHLRVYRGDMPGIKTYWVPTLAAYYSMSKASPAKWEHCKRVFKHALDRGVEDIACGGDTGVFNHGENALEMKLMVQLGADWRKVLRWGTLNGWHCIRSMAWEGEEGTDRQAGVKSLSEDVRLVGDNEVPFGAVERGFAADIIATSGDLEKDFENAVDSSAILFVMKGGRVYKRDGKEVV</sequence>
<dbReference type="Pfam" id="PF01979">
    <property type="entry name" value="Amidohydro_1"/>
    <property type="match status" value="1"/>
</dbReference>
<protein>
    <recommendedName>
        <fullName evidence="2">Amidohydrolase-related domain-containing protein</fullName>
    </recommendedName>
</protein>
<dbReference type="GO" id="GO:0016810">
    <property type="term" value="F:hydrolase activity, acting on carbon-nitrogen (but not peptide) bonds"/>
    <property type="evidence" value="ECO:0007669"/>
    <property type="project" value="InterPro"/>
</dbReference>
<feature type="compositionally biased region" description="Polar residues" evidence="1">
    <location>
        <begin position="7"/>
        <end position="16"/>
    </location>
</feature>
<dbReference type="SUPFAM" id="SSF51338">
    <property type="entry name" value="Composite domain of metallo-dependent hydrolases"/>
    <property type="match status" value="1"/>
</dbReference>
<accession>A0A4Y9YUS8</accession>
<organism evidence="3 4">
    <name type="scientific">Rhodofomes roseus</name>
    <dbReference type="NCBI Taxonomy" id="34475"/>
    <lineage>
        <taxon>Eukaryota</taxon>
        <taxon>Fungi</taxon>
        <taxon>Dikarya</taxon>
        <taxon>Basidiomycota</taxon>
        <taxon>Agaricomycotina</taxon>
        <taxon>Agaricomycetes</taxon>
        <taxon>Polyporales</taxon>
        <taxon>Rhodofomes</taxon>
    </lineage>
</organism>
<name>A0A4Y9YUS8_9APHY</name>
<comment type="caution">
    <text evidence="3">The sequence shown here is derived from an EMBL/GenBank/DDBJ whole genome shotgun (WGS) entry which is preliminary data.</text>
</comment>
<dbReference type="AlphaFoldDB" id="A0A4Y9YUS8"/>
<dbReference type="PANTHER" id="PTHR43135">
    <property type="entry name" value="ALPHA-D-RIBOSE 1-METHYLPHOSPHONATE 5-TRIPHOSPHATE DIPHOSPHATASE"/>
    <property type="match status" value="1"/>
</dbReference>
<dbReference type="Proteomes" id="UP000298390">
    <property type="component" value="Unassembled WGS sequence"/>
</dbReference>
<dbReference type="Gene3D" id="2.30.40.10">
    <property type="entry name" value="Urease, subunit C, domain 1"/>
    <property type="match status" value="1"/>
</dbReference>
<dbReference type="SUPFAM" id="SSF51556">
    <property type="entry name" value="Metallo-dependent hydrolases"/>
    <property type="match status" value="1"/>
</dbReference>
<dbReference type="InterPro" id="IPR032466">
    <property type="entry name" value="Metal_Hydrolase"/>
</dbReference>
<dbReference type="Gene3D" id="3.20.20.140">
    <property type="entry name" value="Metal-dependent hydrolases"/>
    <property type="match status" value="1"/>
</dbReference>
<dbReference type="InterPro" id="IPR011059">
    <property type="entry name" value="Metal-dep_hydrolase_composite"/>
</dbReference>
<evidence type="ECO:0000313" key="3">
    <source>
        <dbReference type="EMBL" id="TFY65477.1"/>
    </source>
</evidence>
<proteinExistence type="predicted"/>
<feature type="region of interest" description="Disordered" evidence="1">
    <location>
        <begin position="1"/>
        <end position="23"/>
    </location>
</feature>
<dbReference type="InterPro" id="IPR051781">
    <property type="entry name" value="Metallo-dep_Hydrolase"/>
</dbReference>
<gene>
    <name evidence="3" type="ORF">EVJ58_g1946</name>
</gene>
<reference evidence="3 4" key="1">
    <citation type="submission" date="2019-01" db="EMBL/GenBank/DDBJ databases">
        <title>Genome sequencing of the rare red list fungi Fomitopsis rosea.</title>
        <authorList>
            <person name="Buettner E."/>
            <person name="Kellner H."/>
        </authorList>
    </citation>
    <scope>NUCLEOTIDE SEQUENCE [LARGE SCALE GENOMIC DNA]</scope>
    <source>
        <strain evidence="3 4">DSM 105464</strain>
    </source>
</reference>